<protein>
    <submittedName>
        <fullName evidence="2">Uncharacterized protein</fullName>
    </submittedName>
</protein>
<sequence length="121" mass="13620">MEASLVILCLSCLIAFSEGYPQKFGSNKNGLTSDQAADFFRLLLSRYEAEVSDYSDSEDPFGEDDNLMLNSYDFSTDRESGRNSMPSTYDFPSDKFSSGEAMHPFRQAVEGYFRDQTTTIP</sequence>
<dbReference type="AlphaFoldDB" id="A0A8T0F485"/>
<dbReference type="Proteomes" id="UP000807504">
    <property type="component" value="Unassembled WGS sequence"/>
</dbReference>
<comment type="caution">
    <text evidence="2">The sequence shown here is derived from an EMBL/GenBank/DDBJ whole genome shotgun (WGS) entry which is preliminary data.</text>
</comment>
<feature type="signal peptide" evidence="1">
    <location>
        <begin position="1"/>
        <end position="19"/>
    </location>
</feature>
<gene>
    <name evidence="2" type="ORF">HNY73_010672</name>
</gene>
<reference evidence="2" key="1">
    <citation type="journal article" date="2020" name="bioRxiv">
        <title>Chromosome-level reference genome of the European wasp spider Argiope bruennichi: a resource for studies on range expansion and evolutionary adaptation.</title>
        <authorList>
            <person name="Sheffer M.M."/>
            <person name="Hoppe A."/>
            <person name="Krehenwinkel H."/>
            <person name="Uhl G."/>
            <person name="Kuss A.W."/>
            <person name="Jensen L."/>
            <person name="Jensen C."/>
            <person name="Gillespie R.G."/>
            <person name="Hoff K.J."/>
            <person name="Prost S."/>
        </authorList>
    </citation>
    <scope>NUCLEOTIDE SEQUENCE</scope>
</reference>
<keyword evidence="3" id="KW-1185">Reference proteome</keyword>
<organism evidence="2 3">
    <name type="scientific">Argiope bruennichi</name>
    <name type="common">Wasp spider</name>
    <name type="synonym">Aranea bruennichi</name>
    <dbReference type="NCBI Taxonomy" id="94029"/>
    <lineage>
        <taxon>Eukaryota</taxon>
        <taxon>Metazoa</taxon>
        <taxon>Ecdysozoa</taxon>
        <taxon>Arthropoda</taxon>
        <taxon>Chelicerata</taxon>
        <taxon>Arachnida</taxon>
        <taxon>Araneae</taxon>
        <taxon>Araneomorphae</taxon>
        <taxon>Entelegynae</taxon>
        <taxon>Araneoidea</taxon>
        <taxon>Araneidae</taxon>
        <taxon>Argiope</taxon>
    </lineage>
</organism>
<keyword evidence="1" id="KW-0732">Signal</keyword>
<evidence type="ECO:0000313" key="2">
    <source>
        <dbReference type="EMBL" id="KAF8785078.1"/>
    </source>
</evidence>
<feature type="chain" id="PRO_5035931760" evidence="1">
    <location>
        <begin position="20"/>
        <end position="121"/>
    </location>
</feature>
<name>A0A8T0F485_ARGBR</name>
<proteinExistence type="predicted"/>
<reference evidence="2" key="2">
    <citation type="submission" date="2020-06" db="EMBL/GenBank/DDBJ databases">
        <authorList>
            <person name="Sheffer M."/>
        </authorList>
    </citation>
    <scope>NUCLEOTIDE SEQUENCE</scope>
</reference>
<evidence type="ECO:0000313" key="3">
    <source>
        <dbReference type="Proteomes" id="UP000807504"/>
    </source>
</evidence>
<evidence type="ECO:0000256" key="1">
    <source>
        <dbReference type="SAM" id="SignalP"/>
    </source>
</evidence>
<dbReference type="EMBL" id="JABXBU010000030">
    <property type="protein sequence ID" value="KAF8785078.1"/>
    <property type="molecule type" value="Genomic_DNA"/>
</dbReference>
<accession>A0A8T0F485</accession>